<feature type="transmembrane region" description="Helical" evidence="1">
    <location>
        <begin position="742"/>
        <end position="763"/>
    </location>
</feature>
<comment type="caution">
    <text evidence="2">The sequence shown here is derived from an EMBL/GenBank/DDBJ whole genome shotgun (WGS) entry which is preliminary data.</text>
</comment>
<keyword evidence="1" id="KW-0812">Transmembrane</keyword>
<name>A0A6A4ZNV0_9STRA</name>
<evidence type="ECO:0000256" key="1">
    <source>
        <dbReference type="SAM" id="Phobius"/>
    </source>
</evidence>
<reference evidence="2" key="1">
    <citation type="submission" date="2019-06" db="EMBL/GenBank/DDBJ databases">
        <title>Genomics analysis of Aphanomyces spp. identifies a new class of oomycete effector associated with host adaptation.</title>
        <authorList>
            <person name="Gaulin E."/>
        </authorList>
    </citation>
    <scope>NUCLEOTIDE SEQUENCE</scope>
    <source>
        <strain evidence="2">CBS 578.67</strain>
    </source>
</reference>
<protein>
    <submittedName>
        <fullName evidence="2">Uncharacterized protein</fullName>
    </submittedName>
</protein>
<feature type="transmembrane region" description="Helical" evidence="1">
    <location>
        <begin position="797"/>
        <end position="819"/>
    </location>
</feature>
<gene>
    <name evidence="2" type="ORF">As57867_004173</name>
</gene>
<proteinExistence type="predicted"/>
<keyword evidence="1" id="KW-1133">Transmembrane helix</keyword>
<feature type="transmembrane region" description="Helical" evidence="1">
    <location>
        <begin position="854"/>
        <end position="873"/>
    </location>
</feature>
<dbReference type="EMBL" id="VJMH01000920">
    <property type="protein sequence ID" value="KAF0713850.1"/>
    <property type="molecule type" value="Genomic_DNA"/>
</dbReference>
<keyword evidence="1" id="KW-0472">Membrane</keyword>
<evidence type="ECO:0000313" key="2">
    <source>
        <dbReference type="EMBL" id="KAF0713850.1"/>
    </source>
</evidence>
<feature type="non-terminal residue" evidence="2">
    <location>
        <position position="917"/>
    </location>
</feature>
<feature type="transmembrane region" description="Helical" evidence="1">
    <location>
        <begin position="574"/>
        <end position="597"/>
    </location>
</feature>
<dbReference type="OrthoDB" id="10603643at2759"/>
<sequence>MSLLPPAALSSPSSEASTSLCPSQALSSTPLIMQPSFANDVWWANYTPSVDQAFVVDLFNDRLALQSSGPLDVLSPNAFLSKSYSSVEYATTEYYPTYARRLVLTELTSIEYAIANLRSIPSSDVVYLSTIYCWVDLNRQFELAHTRARQQRCVDRYSRNGAVYLESVLRNQIWAGFIHAYGDIFSIAIGNWLQTETAGQMWLNTTAIALATTTLAQEEAYWLSHNISYFELLWENEYQPGITETMSIENALGLTQVIELKNTAYAYNYLFTSNVMHWHLDEDLNHLADLNFSLVRSANNSFFASSNFDMQEYVVSSIWPNGSPVYPVQIFQTSVGPFLSVDTIYISIPMALIELIQYFQAVLLNQSTFLSEIPTETLHPVPVAWTDPSFVYYGGNPLCVYGEPLAFVQETFNFYDGCDAQNPIAVTITNYSGLFAVLANGFQFPSDGTSGVDSNYPLRLQTLFQRSNRSIDIPFSLSALVQPAVDSISALNISLMQFASYADGSNAALLLQPLLGDPTWDYFGWIMLFDWVQGSREVVSFQGDLSTLVLISSSDNPQHFVSSAESLKTATRGIYLAVCYSSVILAALALACLACLVSTHFDMHGSNLCWFNRIVSSTWVGRPLIFVRGTSALLMLSTAQMTSAPANVAVRNLNIELIQFGELDYYSYKSLRRINLLDPTQVEFTFFAWSFLVEWALGYREVVRFEGDFGNMTLLSSSFDSMSNSVSAIEYPTDLTFYLRKIVAYVTYAMISVAALVLIFVGLSRGHVEVLNLLELQRVGAIVWIGRPLLFVRSLTAVGLLSTANLALVYNGFVSYFIVTQNPWYKTLLAANEVTWMVAIVNDIAMAFTREHTIYYATINSILVWLATAILGLTTPVQHSATTNKQCSVIQMDFQVVCTSGVVAIGRLSRLALILGM</sequence>
<accession>A0A6A4ZNV0</accession>
<organism evidence="2">
    <name type="scientific">Aphanomyces stellatus</name>
    <dbReference type="NCBI Taxonomy" id="120398"/>
    <lineage>
        <taxon>Eukaryota</taxon>
        <taxon>Sar</taxon>
        <taxon>Stramenopiles</taxon>
        <taxon>Oomycota</taxon>
        <taxon>Saprolegniomycetes</taxon>
        <taxon>Saprolegniales</taxon>
        <taxon>Verrucalvaceae</taxon>
        <taxon>Aphanomyces</taxon>
    </lineage>
</organism>
<dbReference type="AlphaFoldDB" id="A0A6A4ZNV0"/>